<reference evidence="3" key="1">
    <citation type="submission" date="2019-08" db="EMBL/GenBank/DDBJ databases">
        <title>The genome of the North American firefly Photinus pyralis.</title>
        <authorList>
            <consortium name="Photinus pyralis genome working group"/>
            <person name="Fallon T.R."/>
            <person name="Sander Lower S.E."/>
            <person name="Weng J.-K."/>
        </authorList>
    </citation>
    <scope>NUCLEOTIDE SEQUENCE</scope>
    <source>
        <strain evidence="3">TRF0915ILg1</strain>
        <tissue evidence="3">Whole body</tissue>
    </source>
</reference>
<evidence type="ECO:0000259" key="2">
    <source>
        <dbReference type="Pfam" id="PF20700"/>
    </source>
</evidence>
<feature type="non-terminal residue" evidence="3">
    <location>
        <position position="1"/>
    </location>
</feature>
<comment type="caution">
    <text evidence="3">The sequence shown here is derived from an EMBL/GenBank/DDBJ whole genome shotgun (WGS) entry which is preliminary data.</text>
</comment>
<proteinExistence type="predicted"/>
<organism evidence="3 4">
    <name type="scientific">Ignelater luminosus</name>
    <name type="common">Cucubano</name>
    <name type="synonym">Pyrophorus luminosus</name>
    <dbReference type="NCBI Taxonomy" id="2038154"/>
    <lineage>
        <taxon>Eukaryota</taxon>
        <taxon>Metazoa</taxon>
        <taxon>Ecdysozoa</taxon>
        <taxon>Arthropoda</taxon>
        <taxon>Hexapoda</taxon>
        <taxon>Insecta</taxon>
        <taxon>Pterygota</taxon>
        <taxon>Neoptera</taxon>
        <taxon>Endopterygota</taxon>
        <taxon>Coleoptera</taxon>
        <taxon>Polyphaga</taxon>
        <taxon>Elateriformia</taxon>
        <taxon>Elateroidea</taxon>
        <taxon>Elateridae</taxon>
        <taxon>Agrypninae</taxon>
        <taxon>Pyrophorini</taxon>
        <taxon>Ignelater</taxon>
    </lineage>
</organism>
<evidence type="ECO:0000313" key="3">
    <source>
        <dbReference type="EMBL" id="KAF2888006.1"/>
    </source>
</evidence>
<sequence>TENSEVSCLNVNEAAVMARIMMGSGYAHMEETAATLNMPCMSKAYYHKLQNKMYHNIHTAAWQHMRKASEKESAIAVEQGNVDADGIPCITSSWRRRQQSDGKLRTQLPYDSETETEKIECTNHLSERR</sequence>
<gene>
    <name evidence="3" type="ORF">ILUMI_18167</name>
</gene>
<feature type="compositionally biased region" description="Basic and acidic residues" evidence="1">
    <location>
        <begin position="115"/>
        <end position="129"/>
    </location>
</feature>
<accession>A0A8K0CLV5</accession>
<dbReference type="OrthoDB" id="10069847at2759"/>
<keyword evidence="4" id="KW-1185">Reference proteome</keyword>
<dbReference type="Proteomes" id="UP000801492">
    <property type="component" value="Unassembled WGS sequence"/>
</dbReference>
<dbReference type="EMBL" id="VTPC01080559">
    <property type="protein sequence ID" value="KAF2888006.1"/>
    <property type="molecule type" value="Genomic_DNA"/>
</dbReference>
<feature type="region of interest" description="Disordered" evidence="1">
    <location>
        <begin position="96"/>
        <end position="129"/>
    </location>
</feature>
<name>A0A8K0CLV5_IGNLU</name>
<protein>
    <recommendedName>
        <fullName evidence="2">Mutator-like transposase domain-containing protein</fullName>
    </recommendedName>
</protein>
<dbReference type="InterPro" id="IPR049012">
    <property type="entry name" value="Mutator_transp_dom"/>
</dbReference>
<dbReference type="Pfam" id="PF20700">
    <property type="entry name" value="Mutator"/>
    <property type="match status" value="1"/>
</dbReference>
<dbReference type="AlphaFoldDB" id="A0A8K0CLV5"/>
<evidence type="ECO:0000313" key="4">
    <source>
        <dbReference type="Proteomes" id="UP000801492"/>
    </source>
</evidence>
<evidence type="ECO:0000256" key="1">
    <source>
        <dbReference type="SAM" id="MobiDB-lite"/>
    </source>
</evidence>
<feature type="domain" description="Mutator-like transposase" evidence="2">
    <location>
        <begin position="9"/>
        <end position="92"/>
    </location>
</feature>